<dbReference type="Gene3D" id="2.160.20.20">
    <property type="match status" value="1"/>
</dbReference>
<name>A0ABU4FVG8_9BACL</name>
<dbReference type="Proteomes" id="UP001280629">
    <property type="component" value="Unassembled WGS sequence"/>
</dbReference>
<dbReference type="SUPFAM" id="SSF51126">
    <property type="entry name" value="Pectin lyase-like"/>
    <property type="match status" value="1"/>
</dbReference>
<proteinExistence type="predicted"/>
<sequence length="551" mass="57337">MNVAGTYSGNYEVTSNATYGPATSTTLNGNLYVNSDATLKNLVVNGTVYVNPGQNGTVTLNNVAATNIVVLSGATNSIHLNNVTAGNLTVKNDNSVRIESNSGTAITNTIVQSGATLDANGGSFGTIELTPTSSAPIELRGNLAGSAITVTKSNVVLKVAAGATVGTLNIEAAATGTTVDNAGTINEVMANTDNVVIEGNQPETVTPGENVELAVSVGSETELKSALEKNYAVINLKNGFEVISPILVSKKVTINGEGNIITRSNSFKEIVQGNGLPKINSVIVVSQNGAIINNLVVDSNGKEETGWQGLYALQVYNAKDVQLNKVLLKNGDGGLIVNGSTVKATDISTSGNEYGGIEVSKGAEAGLSNSALTITGESSHEDAEGKPAIWVYPGQGTLSSDLYEVTATEQGNANNQTYYNLRTSLSVYDFEIGEFSSVVAGTPVEVPVTLKATAVNKLGYESVIAEVSTTKKPADSSVKFYALDSNNTPILQTDNGVWGPNAGFLLPKDHNATTPFNVTFSKSGNYTITVKLKDKVTNKYIAEKTVNVTAE</sequence>
<protein>
    <recommendedName>
        <fullName evidence="3">PKD domain-containing protein</fullName>
    </recommendedName>
</protein>
<dbReference type="EMBL" id="JAUBDH010000001">
    <property type="protein sequence ID" value="MDW0108699.1"/>
    <property type="molecule type" value="Genomic_DNA"/>
</dbReference>
<dbReference type="InterPro" id="IPR012332">
    <property type="entry name" value="Autotransporter_pectin_lyase_C"/>
</dbReference>
<evidence type="ECO:0008006" key="3">
    <source>
        <dbReference type="Google" id="ProtNLM"/>
    </source>
</evidence>
<accession>A0ABU4FVG8</accession>
<evidence type="ECO:0000313" key="2">
    <source>
        <dbReference type="Proteomes" id="UP001280629"/>
    </source>
</evidence>
<dbReference type="InterPro" id="IPR011050">
    <property type="entry name" value="Pectin_lyase_fold/virulence"/>
</dbReference>
<comment type="caution">
    <text evidence="1">The sequence shown here is derived from an EMBL/GenBank/DDBJ whole genome shotgun (WGS) entry which is preliminary data.</text>
</comment>
<keyword evidence="2" id="KW-1185">Reference proteome</keyword>
<evidence type="ECO:0000313" key="1">
    <source>
        <dbReference type="EMBL" id="MDW0108699.1"/>
    </source>
</evidence>
<gene>
    <name evidence="1" type="ORF">QT716_01400</name>
</gene>
<reference evidence="1 2" key="1">
    <citation type="submission" date="2023-06" db="EMBL/GenBank/DDBJ databases">
        <title>Sporosarcina sp. nov., isolated from Korean traditional fermented seafood 'Jeotgal'.</title>
        <authorList>
            <person name="Yang A.-I."/>
            <person name="Shin N.-R."/>
        </authorList>
    </citation>
    <scope>NUCLEOTIDE SEQUENCE [LARGE SCALE GENOMIC DNA]</scope>
    <source>
        <strain evidence="1 2">KCTC3840</strain>
    </source>
</reference>
<organism evidence="1 2">
    <name type="scientific">Sporosarcina aquimarina</name>
    <dbReference type="NCBI Taxonomy" id="114975"/>
    <lineage>
        <taxon>Bacteria</taxon>
        <taxon>Bacillati</taxon>
        <taxon>Bacillota</taxon>
        <taxon>Bacilli</taxon>
        <taxon>Bacillales</taxon>
        <taxon>Caryophanaceae</taxon>
        <taxon>Sporosarcina</taxon>
    </lineage>
</organism>